<organism evidence="1 2">
    <name type="scientific">Polaribacter gangjinensis</name>
    <dbReference type="NCBI Taxonomy" id="574710"/>
    <lineage>
        <taxon>Bacteria</taxon>
        <taxon>Pseudomonadati</taxon>
        <taxon>Bacteroidota</taxon>
        <taxon>Flavobacteriia</taxon>
        <taxon>Flavobacteriales</taxon>
        <taxon>Flavobacteriaceae</taxon>
    </lineage>
</organism>
<evidence type="ECO:0000313" key="2">
    <source>
        <dbReference type="Proteomes" id="UP000237608"/>
    </source>
</evidence>
<dbReference type="Proteomes" id="UP000237608">
    <property type="component" value="Unassembled WGS sequence"/>
</dbReference>
<protein>
    <recommendedName>
        <fullName evidence="3">Peptidase A2 domain-containing protein</fullName>
    </recommendedName>
</protein>
<dbReference type="SUPFAM" id="SSF50630">
    <property type="entry name" value="Acid proteases"/>
    <property type="match status" value="2"/>
</dbReference>
<dbReference type="Gene3D" id="2.40.70.10">
    <property type="entry name" value="Acid Proteases"/>
    <property type="match status" value="2"/>
</dbReference>
<dbReference type="InterPro" id="IPR021109">
    <property type="entry name" value="Peptidase_aspartic_dom_sf"/>
</dbReference>
<dbReference type="OrthoDB" id="3521766at2"/>
<dbReference type="EMBL" id="MSCL01000001">
    <property type="protein sequence ID" value="PQJ73939.1"/>
    <property type="molecule type" value="Genomic_DNA"/>
</dbReference>
<accession>A0A2S7W8J9</accession>
<name>A0A2S7W8J9_9FLAO</name>
<evidence type="ECO:0000313" key="1">
    <source>
        <dbReference type="EMBL" id="PQJ73939.1"/>
    </source>
</evidence>
<proteinExistence type="predicted"/>
<keyword evidence="2" id="KW-1185">Reference proteome</keyword>
<dbReference type="AlphaFoldDB" id="A0A2S7W8J9"/>
<reference evidence="1 2" key="1">
    <citation type="submission" date="2016-12" db="EMBL/GenBank/DDBJ databases">
        <title>Trade-off between light-utilization and light-protection in marine flavobacteria.</title>
        <authorList>
            <person name="Kumagai Y."/>
            <person name="Yoshizawa S."/>
            <person name="Kogure K."/>
            <person name="Iwasaki W."/>
        </authorList>
    </citation>
    <scope>NUCLEOTIDE SEQUENCE [LARGE SCALE GENOMIC DNA]</scope>
    <source>
        <strain evidence="1 2">KCTC 22729</strain>
    </source>
</reference>
<evidence type="ECO:0008006" key="3">
    <source>
        <dbReference type="Google" id="ProtNLM"/>
    </source>
</evidence>
<comment type="caution">
    <text evidence="1">The sequence shown here is derived from an EMBL/GenBank/DDBJ whole genome shotgun (WGS) entry which is preliminary data.</text>
</comment>
<gene>
    <name evidence="1" type="ORF">BTO13_00980</name>
</gene>
<sequence length="323" mass="37381">MKNSHFIFTVVLFLSFKTHCDNIVSNFDPSIYFTKSKKVNKFTSQIPFKIVDRLMIIEGEIDNKKGNFILDTGSETLILNKKYFNFYQFNFEKKGETFGVTGSLENPIEKTIGKMRLNNLDLNDLNSDVIDLSHIEKSKKIKLLGIIGFSILKDFEIFIDLYLNQITLTKIDKFGQKLIKEDYLEEIIDTVQFSLKKHTIVIEVTINNEKLLFGLDTGAELNQINSSINKKVLSSFRPKKRIKLIGTSSHEIEVIYGNLHKVKLNDKNYFGPMKTILTNLSNLNKAFGTDLDGILGHDFFAQKRVIINYKKQELYFIKYPIFR</sequence>